<dbReference type="Pfam" id="PF00067">
    <property type="entry name" value="p450"/>
    <property type="match status" value="1"/>
</dbReference>
<evidence type="ECO:0000256" key="2">
    <source>
        <dbReference type="ARBA" id="ARBA00010617"/>
    </source>
</evidence>
<dbReference type="GO" id="GO:0016705">
    <property type="term" value="F:oxidoreductase activity, acting on paired donors, with incorporation or reduction of molecular oxygen"/>
    <property type="evidence" value="ECO:0007669"/>
    <property type="project" value="InterPro"/>
</dbReference>
<reference evidence="10 11" key="1">
    <citation type="submission" date="2018-09" db="EMBL/GenBank/DDBJ databases">
        <title>A high-quality reference genome of wild soybean provides a powerful tool to mine soybean genomes.</title>
        <authorList>
            <person name="Xie M."/>
            <person name="Chung C.Y.L."/>
            <person name="Li M.-W."/>
            <person name="Wong F.-L."/>
            <person name="Chan T.-F."/>
            <person name="Lam H.-M."/>
        </authorList>
    </citation>
    <scope>NUCLEOTIDE SEQUENCE [LARGE SCALE GENOMIC DNA]</scope>
    <source>
        <strain evidence="11">cv. W05</strain>
        <tissue evidence="10">Hypocotyl of etiolated seedlings</tissue>
    </source>
</reference>
<accession>A0A445JNB9</accession>
<keyword evidence="11" id="KW-1185">Reference proteome</keyword>
<dbReference type="GO" id="GO:0005506">
    <property type="term" value="F:iron ion binding"/>
    <property type="evidence" value="ECO:0007669"/>
    <property type="project" value="InterPro"/>
</dbReference>
<comment type="cofactor">
    <cofactor evidence="1 8">
        <name>heme</name>
        <dbReference type="ChEBI" id="CHEBI:30413"/>
    </cofactor>
</comment>
<dbReference type="InterPro" id="IPR017972">
    <property type="entry name" value="Cyt_P450_CS"/>
</dbReference>
<keyword evidence="7 9" id="KW-0503">Monooxygenase</keyword>
<evidence type="ECO:0000256" key="4">
    <source>
        <dbReference type="ARBA" id="ARBA00022723"/>
    </source>
</evidence>
<gene>
    <name evidence="10" type="ORF">D0Y65_022358</name>
</gene>
<dbReference type="InterPro" id="IPR001128">
    <property type="entry name" value="Cyt_P450"/>
</dbReference>
<evidence type="ECO:0000256" key="9">
    <source>
        <dbReference type="RuleBase" id="RU000461"/>
    </source>
</evidence>
<dbReference type="PANTHER" id="PTHR47955:SF8">
    <property type="entry name" value="CYTOCHROME P450 71D11-LIKE"/>
    <property type="match status" value="1"/>
</dbReference>
<keyword evidence="4 8" id="KW-0479">Metal-binding</keyword>
<comment type="similarity">
    <text evidence="2 9">Belongs to the cytochrome P450 family.</text>
</comment>
<dbReference type="SUPFAM" id="SSF48264">
    <property type="entry name" value="Cytochrome P450"/>
    <property type="match status" value="1"/>
</dbReference>
<dbReference type="AlphaFoldDB" id="A0A445JNB9"/>
<keyword evidence="5 9" id="KW-0560">Oxidoreductase</keyword>
<evidence type="ECO:0000256" key="1">
    <source>
        <dbReference type="ARBA" id="ARBA00001971"/>
    </source>
</evidence>
<dbReference type="PRINTS" id="PR00385">
    <property type="entry name" value="P450"/>
</dbReference>
<dbReference type="InterPro" id="IPR002401">
    <property type="entry name" value="Cyt_P450_E_grp-I"/>
</dbReference>
<dbReference type="Gene3D" id="1.10.630.10">
    <property type="entry name" value="Cytochrome P450"/>
    <property type="match status" value="1"/>
</dbReference>
<evidence type="ECO:0000256" key="3">
    <source>
        <dbReference type="ARBA" id="ARBA00022617"/>
    </source>
</evidence>
<feature type="binding site" description="axial binding residue" evidence="8">
    <location>
        <position position="447"/>
    </location>
    <ligand>
        <name>heme</name>
        <dbReference type="ChEBI" id="CHEBI:30413"/>
    </ligand>
    <ligandPart>
        <name>Fe</name>
        <dbReference type="ChEBI" id="CHEBI:18248"/>
    </ligandPart>
</feature>
<dbReference type="Proteomes" id="UP000289340">
    <property type="component" value="Chromosome 8"/>
</dbReference>
<evidence type="ECO:0000313" key="11">
    <source>
        <dbReference type="Proteomes" id="UP000289340"/>
    </source>
</evidence>
<proteinExistence type="inferred from homology"/>
<dbReference type="GO" id="GO:0004497">
    <property type="term" value="F:monooxygenase activity"/>
    <property type="evidence" value="ECO:0007669"/>
    <property type="project" value="UniProtKB-KW"/>
</dbReference>
<dbReference type="PROSITE" id="PS00086">
    <property type="entry name" value="CYTOCHROME_P450"/>
    <property type="match status" value="1"/>
</dbReference>
<dbReference type="GO" id="GO:0020037">
    <property type="term" value="F:heme binding"/>
    <property type="evidence" value="ECO:0007669"/>
    <property type="project" value="InterPro"/>
</dbReference>
<dbReference type="PRINTS" id="PR00463">
    <property type="entry name" value="EP450I"/>
</dbReference>
<dbReference type="InterPro" id="IPR036396">
    <property type="entry name" value="Cyt_P450_sf"/>
</dbReference>
<evidence type="ECO:0000313" key="10">
    <source>
        <dbReference type="EMBL" id="RZB99929.1"/>
    </source>
</evidence>
<evidence type="ECO:0000256" key="5">
    <source>
        <dbReference type="ARBA" id="ARBA00023002"/>
    </source>
</evidence>
<dbReference type="PANTHER" id="PTHR47955">
    <property type="entry name" value="CYTOCHROME P450 FAMILY 71 PROTEIN"/>
    <property type="match status" value="1"/>
</dbReference>
<name>A0A445JNB9_GLYSO</name>
<dbReference type="CDD" id="cd11072">
    <property type="entry name" value="CYP71-like"/>
    <property type="match status" value="1"/>
</dbReference>
<dbReference type="FunFam" id="1.10.630.10:FF:000008">
    <property type="entry name" value="Cytochrome P450 71D8"/>
    <property type="match status" value="1"/>
</dbReference>
<keyword evidence="6 8" id="KW-0408">Iron</keyword>
<protein>
    <submittedName>
        <fullName evidence="10">Cytochrome P450 71D11</fullName>
    </submittedName>
</protein>
<evidence type="ECO:0000256" key="7">
    <source>
        <dbReference type="ARBA" id="ARBA00023033"/>
    </source>
</evidence>
<dbReference type="EMBL" id="QZWG01000008">
    <property type="protein sequence ID" value="RZB99929.1"/>
    <property type="molecule type" value="Genomic_DNA"/>
</dbReference>
<comment type="caution">
    <text evidence="10">The sequence shown here is derived from an EMBL/GenBank/DDBJ whole genome shotgun (WGS) entry which is preliminary data.</text>
</comment>
<dbReference type="Gramene" id="XM_028391490.1">
    <property type="protein sequence ID" value="XP_028247291.1"/>
    <property type="gene ID" value="LOC114424625"/>
</dbReference>
<sequence length="510" mass="57745">MALLFLFFVALISFLFTILIVQKLGKKSKKTDDTTCDMHMPHGPRKLPIIGNIYNLICSQPHRKLRDLAIKYGPVMHLQLGEVSTIVISSPDCAKEVMTTHDINFATRPQILATEIMSYNSTSIAFSPYGNYWRQLRKICILELLSLKRVNSYQPVREEELSNLVKWIASEKGSPINLTQAVLSSVYTISSRATFGKKCKDQEKFISVLTKSIKVSAGFNMGDLFPSSTWLQHLTGLRPKLERLHQKADQILENIINDHKEAKSKAKGDDSEAQDLVDVLIQYEDGSKQDFSLTKNNIKAIIQDIFAAGGETSATTIDWAMAEMIKDPRVMKKAQAEVREVFGTNGRVDENCINELQYLKLIVKETLRLHPPAPLLLPRECGQTCEIHGYHIPAKTKVIVNAWAIGRDPKYWTESERFYPERFIDSTIDYKGNSFEFIPFGAGRRICPGSTSALRTIDLALAMLLYHFDWNLPNGMRSGELDMSEEFGVTVRRKDDLILVPFPYHPLPVT</sequence>
<keyword evidence="3 8" id="KW-0349">Heme</keyword>
<organism evidence="10 11">
    <name type="scientific">Glycine soja</name>
    <name type="common">Wild soybean</name>
    <dbReference type="NCBI Taxonomy" id="3848"/>
    <lineage>
        <taxon>Eukaryota</taxon>
        <taxon>Viridiplantae</taxon>
        <taxon>Streptophyta</taxon>
        <taxon>Embryophyta</taxon>
        <taxon>Tracheophyta</taxon>
        <taxon>Spermatophyta</taxon>
        <taxon>Magnoliopsida</taxon>
        <taxon>eudicotyledons</taxon>
        <taxon>Gunneridae</taxon>
        <taxon>Pentapetalae</taxon>
        <taxon>rosids</taxon>
        <taxon>fabids</taxon>
        <taxon>Fabales</taxon>
        <taxon>Fabaceae</taxon>
        <taxon>Papilionoideae</taxon>
        <taxon>50 kb inversion clade</taxon>
        <taxon>NPAAA clade</taxon>
        <taxon>indigoferoid/millettioid clade</taxon>
        <taxon>Phaseoleae</taxon>
        <taxon>Glycine</taxon>
        <taxon>Glycine subgen. Soja</taxon>
    </lineage>
</organism>
<evidence type="ECO:0000256" key="8">
    <source>
        <dbReference type="PIRSR" id="PIRSR602401-1"/>
    </source>
</evidence>
<evidence type="ECO:0000256" key="6">
    <source>
        <dbReference type="ARBA" id="ARBA00023004"/>
    </source>
</evidence>